<evidence type="ECO:0000256" key="6">
    <source>
        <dbReference type="ARBA" id="ARBA00023136"/>
    </source>
</evidence>
<dbReference type="SUPFAM" id="SSF49899">
    <property type="entry name" value="Concanavalin A-like lectins/glucanases"/>
    <property type="match status" value="1"/>
</dbReference>
<protein>
    <submittedName>
        <fullName evidence="13">Polycystic kidney disease protein 1-like 2</fullName>
    </submittedName>
</protein>
<dbReference type="PANTHER" id="PTHR10877:SF150">
    <property type="entry name" value="REJ DOMAIN-CONTAINING PROTEIN"/>
    <property type="match status" value="1"/>
</dbReference>
<comment type="similarity">
    <text evidence="2">Belongs to the polycystin family.</text>
</comment>
<dbReference type="PANTHER" id="PTHR10877">
    <property type="entry name" value="POLYCYSTIN FAMILY MEMBER"/>
    <property type="match status" value="1"/>
</dbReference>
<dbReference type="Pfam" id="PF13385">
    <property type="entry name" value="Laminin_G_3"/>
    <property type="match status" value="1"/>
</dbReference>
<feature type="transmembrane region" description="Helical" evidence="10">
    <location>
        <begin position="1533"/>
        <end position="1559"/>
    </location>
</feature>
<dbReference type="InterPro" id="IPR046338">
    <property type="entry name" value="GAIN_dom_sf"/>
</dbReference>
<comment type="subcellular location">
    <subcellularLocation>
        <location evidence="1">Membrane</location>
        <topology evidence="1">Multi-pass membrane protein</topology>
    </subcellularLocation>
</comment>
<comment type="caution">
    <text evidence="9">Lacks conserved residue(s) required for the propagation of feature annotation.</text>
</comment>
<dbReference type="InterPro" id="IPR013320">
    <property type="entry name" value="ConA-like_dom_sf"/>
</dbReference>
<comment type="caution">
    <text evidence="13">The sequence shown here is derived from an EMBL/GenBank/DDBJ whole genome shotgun (WGS) entry which is preliminary data.</text>
</comment>
<feature type="transmembrane region" description="Helical" evidence="10">
    <location>
        <begin position="1242"/>
        <end position="1262"/>
    </location>
</feature>
<feature type="transmembrane region" description="Helical" evidence="10">
    <location>
        <begin position="1579"/>
        <end position="1597"/>
    </location>
</feature>
<proteinExistence type="inferred from homology"/>
<dbReference type="SUPFAM" id="SSF49723">
    <property type="entry name" value="Lipase/lipooxygenase domain (PLAT/LH2 domain)"/>
    <property type="match status" value="1"/>
</dbReference>
<evidence type="ECO:0000256" key="9">
    <source>
        <dbReference type="PROSITE-ProRule" id="PRU00152"/>
    </source>
</evidence>
<evidence type="ECO:0000256" key="10">
    <source>
        <dbReference type="SAM" id="Phobius"/>
    </source>
</evidence>
<dbReference type="InterPro" id="IPR046791">
    <property type="entry name" value="Polycystin_dom"/>
</dbReference>
<sequence>MQRVTLLILGFLASSEGLPHPVGYYPLNSSSEANDFSSSNNPAGTISNAQPALGLYGEVGGSYQFTGARSPPSYIYLNASYNLNTRSSITLLVWVFPRGRDGEILSYWKNSNYGVSLVLENYRPVFHVNSLDRTTKYSVRSKYNLLLNKWSHITGAYDNDSQVATLYVDGVEVANSTAKGIQKLATESSLWLGYLFKGRLSQVWIFKDALSLYNISQVKDYNKPSLASSSSSTAMLTSAKLSPTSSTTPLDNALPNSELPIPGTILNPTITRTSYQVTIHNTLAVNQTFAITTTTVNQTFQSFTPTVNQTVPVTASQTTPLNASAIVKQNFTSESLTFNITSSRATVSQSILGSSINQDGKLCKRKPDLVAFIYGGIEVIRGHNENITMNASLSYDPDVGIGDHSGMNFTWFYGEITGNYTGLQTATNDSLTGLDESIIRYAGNDFGAEITFNTAPLLLNRTYVVKLVVSKDYRSSRVYQIIHLVKGDPPEITQRCLWILYEQASSATNNDIWKRRQHLQLIANTPLGSSNIVIKQGSLSEGTNYRLALFVQTTAGVPGMGAYDISTTSAPTGGTCTIAPSSGISLETDFKLTCSNWRSDSIPLSYQFQYQLENGLYSMLFHGYNNTVSSWLPPGNLSENFNVKVKVIITDDVGASASVANLSVQVKPSGRSRPENISGLLMAYESLLNDVIRAGDLSKAAQIANSVLQTVSQDTTISFQNKAKIQDFLIAKIISLPVRNLPDLLQSSSVIGSALQVTDRMSSNTLVSSLTSLHSMTSLLWRTAKLKDVVDIPLVTQSAENLGSCLNSVLKAGAVIASGGYGSGPQEQVCAVGDQRRRKNVVKTKGLKLSRNLGMRLERETDNIHKGVNFVKTTMQVISLVADAVLAVRVPDEGMISIATRELTMTLGRHSLEKLTGLRIQAAGGKFVFPSDSQSLQSIVTGKRYIDTQMLSIPFNPYTWDGTKKRVNSEVLALDLKDEIRNVIKVSNLTSDIIIVTSLQPQEIATENPQYFTRNENLRFHGIDVEFENTLVKLEITPHESTVSLFVYLRYGQRPTIKVHELNATVSVYSRCVWASRAHDKKEEETQCSYGPLEPIKFLAKSPGKYFLGVKSSNASLVIPMKRRKRSCFGEGREKRSCVEVKDPPATPPRSENVSVVPVYDSRTDYNYTLRVTQGNCVHWSEEREMWITDGCQVLSAELNGYLNCSCNHLTSFGGGLLVKPNPIDFDKVLIEFKKHGETGNVAVIVTVTVFFLCYIVVLVIVRKADKKDKRNNVLPIQLPSASNNLQEFEIIISTGVWRNSGTTSRVAIEIYGTGENTGILELSPEEPGADNLLFSRANTDVFVLKVTKPLGTIQGVRIGHDNSGESPSWFLEEIVILDKQFNNSWIFTVNQWFALERGDGRIERTFELKPNQLDFNQEVTNRWWKGLTESHIWVSVATKPIRSCFTRVQRASCCLSVLLTAMLANAMFYELDGGTEQIIQIGPLKFSWRQVIIGIESALIVAPINTLIVFLFQKGAERSESSTGHFPKATLLIYLAWFLLFCACAVSAAFSIFYSLLWGRSISEKWLSSMLITFSQDVAVTEPVKVFFIAMFVAAISKRKASKGKGYESLEEPQIGPSKQRLWKLELTKVEKMRKNQAKKQNISQLFVDVFLYLIFIFLLMAVCYGNRNDHRFLMTKSIREGLSRFSTVVNDNEFWSWLNDVLIPSVFVGKWYNGQEENQTMYIVPCKVLDHMKTTFPVCYEGYSESNEDKTAFHKPGWNPVDNSTSNDELLRLCPKPWRYQNAAQADTAPKWGQFSFYPGGGFIADLGYDTSTGYSIVENLTSYYWLDKQTRVVMMEFTTFNPSVNLLTVTTYFYEVEASGYKAPFTRVDVISLYSTETTSNKFYLICILLFIVFILFYLGRECYRLFKLGCRYFISIWNWVEFFQITFSVLAVVMYILQTIRVSTKIQKLQENIYANVSFHEAIVALEVENAMLGILIFIVSIKLLRIIRFNSHIAVFAKTLRTSTQLLSSFSFNLFILFVAFLHFGVLIFGYGSEFYSSILKATYFQLELTLGRVKARPINALAEANDTFGRIFAVLILFSLTILSMNFFIAIMNEALFEAKDSVNQSELYDLVGTYDWPRNEERRAFLDFVSDAMTRLKFQQTSTMLEETKAGDVASVDSRRSRSLHFDLISKAITALRKGEVLRSVDETPSDTRRKSFFDKISSLIQTRKDVSSEGNYRRQIKTKVSFRDDVVKSQLKKLHKKKKDLFQRLDNIVQGFSEEEEKFHLICHEIKAYGSEDKMGNVMVTGTET</sequence>
<dbReference type="InterPro" id="IPR051223">
    <property type="entry name" value="Polycystin"/>
</dbReference>
<dbReference type="Gene3D" id="2.60.120.200">
    <property type="match status" value="1"/>
</dbReference>
<feature type="chain" id="PRO_5012405784" evidence="11">
    <location>
        <begin position="18"/>
        <end position="2297"/>
    </location>
</feature>
<feature type="transmembrane region" description="Helical" evidence="10">
    <location>
        <begin position="1452"/>
        <end position="1472"/>
    </location>
</feature>
<name>A0A2B4SA87_STYPI</name>
<evidence type="ECO:0000313" key="14">
    <source>
        <dbReference type="Proteomes" id="UP000225706"/>
    </source>
</evidence>
<dbReference type="GO" id="GO:0005509">
    <property type="term" value="F:calcium ion binding"/>
    <property type="evidence" value="ECO:0007669"/>
    <property type="project" value="InterPro"/>
</dbReference>
<dbReference type="InterPro" id="IPR036392">
    <property type="entry name" value="PLAT/LH2_dom_sf"/>
</dbReference>
<feature type="domain" description="PLAT" evidence="12">
    <location>
        <begin position="1287"/>
        <end position="1408"/>
    </location>
</feature>
<keyword evidence="7" id="KW-0325">Glycoprotein</keyword>
<feature type="transmembrane region" description="Helical" evidence="10">
    <location>
        <begin position="1492"/>
        <end position="1513"/>
    </location>
</feature>
<dbReference type="PROSITE" id="PS50095">
    <property type="entry name" value="PLAT"/>
    <property type="match status" value="1"/>
</dbReference>
<dbReference type="InterPro" id="IPR013122">
    <property type="entry name" value="PKD1_2_channel"/>
</dbReference>
<dbReference type="GO" id="GO:0050982">
    <property type="term" value="P:detection of mechanical stimulus"/>
    <property type="evidence" value="ECO:0007669"/>
    <property type="project" value="TreeGrafter"/>
</dbReference>
<evidence type="ECO:0000256" key="1">
    <source>
        <dbReference type="ARBA" id="ARBA00004141"/>
    </source>
</evidence>
<evidence type="ECO:0000256" key="3">
    <source>
        <dbReference type="ARBA" id="ARBA00022692"/>
    </source>
</evidence>
<evidence type="ECO:0000256" key="8">
    <source>
        <dbReference type="PIRSR" id="PIRSR603915-2"/>
    </source>
</evidence>
<feature type="transmembrane region" description="Helical" evidence="10">
    <location>
        <begin position="1886"/>
        <end position="1904"/>
    </location>
</feature>
<dbReference type="Gene3D" id="2.60.220.50">
    <property type="match status" value="1"/>
</dbReference>
<feature type="transmembrane region" description="Helical" evidence="10">
    <location>
        <begin position="1644"/>
        <end position="1664"/>
    </location>
</feature>
<dbReference type="SMART" id="SM00303">
    <property type="entry name" value="GPS"/>
    <property type="match status" value="1"/>
</dbReference>
<evidence type="ECO:0000256" key="4">
    <source>
        <dbReference type="ARBA" id="ARBA00022729"/>
    </source>
</evidence>
<dbReference type="Pfam" id="PF01825">
    <property type="entry name" value="GPS"/>
    <property type="match status" value="1"/>
</dbReference>
<evidence type="ECO:0000256" key="11">
    <source>
        <dbReference type="SAM" id="SignalP"/>
    </source>
</evidence>
<dbReference type="OrthoDB" id="5983696at2759"/>
<feature type="transmembrane region" description="Helical" evidence="10">
    <location>
        <begin position="2015"/>
        <end position="2036"/>
    </location>
</feature>
<keyword evidence="6 10" id="KW-0472">Membrane</keyword>
<dbReference type="InterPro" id="IPR001024">
    <property type="entry name" value="PLAT/LH2_dom"/>
</dbReference>
<dbReference type="GO" id="GO:0016020">
    <property type="term" value="C:membrane"/>
    <property type="evidence" value="ECO:0007669"/>
    <property type="project" value="UniProtKB-SubCell"/>
</dbReference>
<evidence type="ECO:0000256" key="2">
    <source>
        <dbReference type="ARBA" id="ARBA00007200"/>
    </source>
</evidence>
<dbReference type="Proteomes" id="UP000225706">
    <property type="component" value="Unassembled WGS sequence"/>
</dbReference>
<feature type="disulfide bond" evidence="8">
    <location>
        <begin position="1728"/>
        <end position="1741"/>
    </location>
</feature>
<dbReference type="Pfam" id="PF02010">
    <property type="entry name" value="REJ"/>
    <property type="match status" value="1"/>
</dbReference>
<organism evidence="13 14">
    <name type="scientific">Stylophora pistillata</name>
    <name type="common">Smooth cauliflower coral</name>
    <dbReference type="NCBI Taxonomy" id="50429"/>
    <lineage>
        <taxon>Eukaryota</taxon>
        <taxon>Metazoa</taxon>
        <taxon>Cnidaria</taxon>
        <taxon>Anthozoa</taxon>
        <taxon>Hexacorallia</taxon>
        <taxon>Scleractinia</taxon>
        <taxon>Astrocoeniina</taxon>
        <taxon>Pocilloporidae</taxon>
        <taxon>Stylophora</taxon>
    </lineage>
</organism>
<keyword evidence="5 10" id="KW-1133">Transmembrane helix</keyword>
<evidence type="ECO:0000313" key="13">
    <source>
        <dbReference type="EMBL" id="PFX27584.1"/>
    </source>
</evidence>
<feature type="transmembrane region" description="Helical" evidence="10">
    <location>
        <begin position="1975"/>
        <end position="1994"/>
    </location>
</feature>
<dbReference type="GO" id="GO:0005262">
    <property type="term" value="F:calcium channel activity"/>
    <property type="evidence" value="ECO:0007669"/>
    <property type="project" value="TreeGrafter"/>
</dbReference>
<keyword evidence="14" id="KW-1185">Reference proteome</keyword>
<dbReference type="InterPro" id="IPR000203">
    <property type="entry name" value="GPS"/>
</dbReference>
<keyword evidence="3 10" id="KW-0812">Transmembrane</keyword>
<dbReference type="InterPro" id="IPR003915">
    <property type="entry name" value="PKD_2"/>
</dbReference>
<keyword evidence="4 11" id="KW-0732">Signal</keyword>
<evidence type="ECO:0000259" key="12">
    <source>
        <dbReference type="PROSITE" id="PS50095"/>
    </source>
</evidence>
<accession>A0A2B4SA87</accession>
<dbReference type="SMART" id="SM00308">
    <property type="entry name" value="LH2"/>
    <property type="match status" value="1"/>
</dbReference>
<dbReference type="Pfam" id="PF08016">
    <property type="entry name" value="PKD_channel"/>
    <property type="match status" value="1"/>
</dbReference>
<dbReference type="Gene3D" id="2.60.60.20">
    <property type="entry name" value="PLAT/LH2 domain"/>
    <property type="match status" value="1"/>
</dbReference>
<evidence type="ECO:0000256" key="7">
    <source>
        <dbReference type="ARBA" id="ARBA00023180"/>
    </source>
</evidence>
<feature type="transmembrane region" description="Helical" evidence="10">
    <location>
        <begin position="1916"/>
        <end position="1941"/>
    </location>
</feature>
<feature type="transmembrane region" description="Helical" evidence="10">
    <location>
        <begin position="2077"/>
        <end position="2098"/>
    </location>
</feature>
<feature type="signal peptide" evidence="11">
    <location>
        <begin position="1"/>
        <end position="17"/>
    </location>
</feature>
<dbReference type="EMBL" id="LSMT01000100">
    <property type="protein sequence ID" value="PFX27584.1"/>
    <property type="molecule type" value="Genomic_DNA"/>
</dbReference>
<gene>
    <name evidence="13" type="primary">Pkd1l2</name>
    <name evidence="13" type="ORF">AWC38_SpisGene7701</name>
</gene>
<dbReference type="Pfam" id="PF01477">
    <property type="entry name" value="PLAT"/>
    <property type="match status" value="1"/>
</dbReference>
<evidence type="ECO:0000256" key="5">
    <source>
        <dbReference type="ARBA" id="ARBA00022989"/>
    </source>
</evidence>
<dbReference type="InterPro" id="IPR002859">
    <property type="entry name" value="PKD/REJ-like"/>
</dbReference>
<dbReference type="PRINTS" id="PR01433">
    <property type="entry name" value="POLYCYSTIN2"/>
</dbReference>
<dbReference type="Pfam" id="PF20519">
    <property type="entry name" value="Polycystin_dom"/>
    <property type="match status" value="1"/>
</dbReference>
<reference evidence="14" key="1">
    <citation type="journal article" date="2017" name="bioRxiv">
        <title>Comparative analysis of the genomes of Stylophora pistillata and Acropora digitifera provides evidence for extensive differences between species of corals.</title>
        <authorList>
            <person name="Voolstra C.R."/>
            <person name="Li Y."/>
            <person name="Liew Y.J."/>
            <person name="Baumgarten S."/>
            <person name="Zoccola D."/>
            <person name="Flot J.-F."/>
            <person name="Tambutte S."/>
            <person name="Allemand D."/>
            <person name="Aranda M."/>
        </authorList>
    </citation>
    <scope>NUCLEOTIDE SEQUENCE [LARGE SCALE GENOMIC DNA]</scope>
</reference>